<dbReference type="PANTHER" id="PTHR47759:SF2">
    <property type="entry name" value="TRIGLYCERIDE LIPASE"/>
    <property type="match status" value="1"/>
</dbReference>
<evidence type="ECO:0000313" key="3">
    <source>
        <dbReference type="Proteomes" id="UP000708148"/>
    </source>
</evidence>
<dbReference type="InterPro" id="IPR002921">
    <property type="entry name" value="Fungal_lipase-type"/>
</dbReference>
<dbReference type="SUPFAM" id="SSF53474">
    <property type="entry name" value="alpha/beta-Hydrolases"/>
    <property type="match status" value="1"/>
</dbReference>
<sequence>MASLAAFSTPSMPLPWRALAKMAGQSAEDMSKPIAFVEDPTTDTQAWVYRELQQKRVIVAFRGTEQVKWKDLLTDLNFQPVSFNAERTDAMRPLTLRLFDQASKSLQVHKGFLDAYDSIRTRIFSIVDAVTERDAQWSIACTGHSLGGALATLCAYELATRRPAKSGRDPKVEMYNFGSPRVGNRAFADAYNAVVSESWRITSSRDAIPTVPRLAGYKHVENTVILTGTGLNFENTPRDLWEGRVMREVVEEISEKVSRNQQPIQEIADEVLANEKELLDLVLDGSGLEQHMEDCYLACLEGCVKRMV</sequence>
<dbReference type="OrthoDB" id="567023at2759"/>
<evidence type="ECO:0000259" key="1">
    <source>
        <dbReference type="Pfam" id="PF01764"/>
    </source>
</evidence>
<dbReference type="PANTHER" id="PTHR47759">
    <property type="entry name" value="OS04G0509100 PROTEIN"/>
    <property type="match status" value="1"/>
</dbReference>
<dbReference type="EMBL" id="CAJHUC010001167">
    <property type="protein sequence ID" value="CAD7700050.1"/>
    <property type="molecule type" value="Genomic_DNA"/>
</dbReference>
<accession>A0A8S1IYM4</accession>
<dbReference type="CDD" id="cd00519">
    <property type="entry name" value="Lipase_3"/>
    <property type="match status" value="1"/>
</dbReference>
<dbReference type="InterPro" id="IPR029058">
    <property type="entry name" value="AB_hydrolase_fold"/>
</dbReference>
<dbReference type="GO" id="GO:0006629">
    <property type="term" value="P:lipid metabolic process"/>
    <property type="evidence" value="ECO:0007669"/>
    <property type="project" value="InterPro"/>
</dbReference>
<comment type="caution">
    <text evidence="2">The sequence shown here is derived from an EMBL/GenBank/DDBJ whole genome shotgun (WGS) entry which is preliminary data.</text>
</comment>
<dbReference type="AlphaFoldDB" id="A0A8S1IYM4"/>
<feature type="domain" description="Fungal lipase-type" evidence="1">
    <location>
        <begin position="58"/>
        <end position="213"/>
    </location>
</feature>
<dbReference type="Gene3D" id="3.40.50.1820">
    <property type="entry name" value="alpha/beta hydrolase"/>
    <property type="match status" value="1"/>
</dbReference>
<reference evidence="2" key="1">
    <citation type="submission" date="2020-12" db="EMBL/GenBank/DDBJ databases">
        <authorList>
            <person name="Iha C."/>
        </authorList>
    </citation>
    <scope>NUCLEOTIDE SEQUENCE</scope>
</reference>
<dbReference type="Proteomes" id="UP000708148">
    <property type="component" value="Unassembled WGS sequence"/>
</dbReference>
<gene>
    <name evidence="2" type="ORF">OSTQU699_LOCUS5409</name>
</gene>
<dbReference type="Pfam" id="PF01764">
    <property type="entry name" value="Lipase_3"/>
    <property type="match status" value="1"/>
</dbReference>
<name>A0A8S1IYM4_9CHLO</name>
<protein>
    <recommendedName>
        <fullName evidence="1">Fungal lipase-type domain-containing protein</fullName>
    </recommendedName>
</protein>
<evidence type="ECO:0000313" key="2">
    <source>
        <dbReference type="EMBL" id="CAD7700050.1"/>
    </source>
</evidence>
<proteinExistence type="predicted"/>
<keyword evidence="3" id="KW-1185">Reference proteome</keyword>
<organism evidence="2 3">
    <name type="scientific">Ostreobium quekettii</name>
    <dbReference type="NCBI Taxonomy" id="121088"/>
    <lineage>
        <taxon>Eukaryota</taxon>
        <taxon>Viridiplantae</taxon>
        <taxon>Chlorophyta</taxon>
        <taxon>core chlorophytes</taxon>
        <taxon>Ulvophyceae</taxon>
        <taxon>TCBD clade</taxon>
        <taxon>Bryopsidales</taxon>
        <taxon>Ostreobineae</taxon>
        <taxon>Ostreobiaceae</taxon>
        <taxon>Ostreobium</taxon>
    </lineage>
</organism>